<proteinExistence type="predicted"/>
<evidence type="ECO:0000313" key="3">
    <source>
        <dbReference type="Proteomes" id="UP000703661"/>
    </source>
</evidence>
<feature type="region of interest" description="Disordered" evidence="1">
    <location>
        <begin position="189"/>
        <end position="222"/>
    </location>
</feature>
<feature type="compositionally biased region" description="Low complexity" evidence="1">
    <location>
        <begin position="440"/>
        <end position="467"/>
    </location>
</feature>
<feature type="compositionally biased region" description="Low complexity" evidence="1">
    <location>
        <begin position="200"/>
        <end position="222"/>
    </location>
</feature>
<feature type="compositionally biased region" description="Low complexity" evidence="1">
    <location>
        <begin position="26"/>
        <end position="41"/>
    </location>
</feature>
<evidence type="ECO:0000256" key="1">
    <source>
        <dbReference type="SAM" id="MobiDB-lite"/>
    </source>
</evidence>
<protein>
    <submittedName>
        <fullName evidence="2">Uncharacterized protein</fullName>
    </submittedName>
</protein>
<feature type="compositionally biased region" description="Polar residues" evidence="1">
    <location>
        <begin position="251"/>
        <end position="286"/>
    </location>
</feature>
<sequence>MEGNSVAVTPDGAFDDTLSSLHFHQHQQQQYEKQQQQQQQQRTISYNASHSTSPASTRESIPNKNNYCRSLLDPRPQNALDWLKCLIQTSQEDNSRDHSYRNHKAKDLEITLDSKMDFGPVGEAISKRTSSTMRGIRSRSLDAEVGAVVAPPVNNSLRTQPHSLLDAKSHTHRLSPHTSNSLLVSMNEDHAEESGAPSFTGSGSTPPAASGSPNSPNSQAPAPVSLAAVAAAAVAAHRNAEAETRSKTSLEQHASTSSDTSLSHARTPASSNSTAALNVNGNENAESNTNGSASINSSTTTTITPSRISAIIPSKEFLYSATGVIQKSIIKSKNATTAFFYRTFSPTYRVSRLYIDSWTNGSQRRGLERIKNSVVRGDAFSLARGTTTQMKDIWNQVMASYRAKCNSTKGTKITSTTSTREKSSNLVNDSDKNQKKDCESGNNINNSDSSDSKSNSSSTNDGNKTQS</sequence>
<feature type="compositionally biased region" description="Low complexity" evidence="1">
    <location>
        <begin position="287"/>
        <end position="300"/>
    </location>
</feature>
<feature type="compositionally biased region" description="Basic and acidic residues" evidence="1">
    <location>
        <begin position="238"/>
        <end position="250"/>
    </location>
</feature>
<dbReference type="AlphaFoldDB" id="A0A9P6N3E2"/>
<feature type="region of interest" description="Disordered" evidence="1">
    <location>
        <begin position="237"/>
        <end position="300"/>
    </location>
</feature>
<name>A0A9P6N3E2_9FUNG</name>
<gene>
    <name evidence="2" type="ORF">BGZ80_009601</name>
</gene>
<reference evidence="2" key="1">
    <citation type="journal article" date="2020" name="Fungal Divers.">
        <title>Resolving the Mortierellaceae phylogeny through synthesis of multi-gene phylogenetics and phylogenomics.</title>
        <authorList>
            <person name="Vandepol N."/>
            <person name="Liber J."/>
            <person name="Desiro A."/>
            <person name="Na H."/>
            <person name="Kennedy M."/>
            <person name="Barry K."/>
            <person name="Grigoriev I.V."/>
            <person name="Miller A.N."/>
            <person name="O'Donnell K."/>
            <person name="Stajich J.E."/>
            <person name="Bonito G."/>
        </authorList>
    </citation>
    <scope>NUCLEOTIDE SEQUENCE</scope>
    <source>
        <strain evidence="2">NRRL 2769</strain>
    </source>
</reference>
<feature type="region of interest" description="Disordered" evidence="1">
    <location>
        <begin position="24"/>
        <end position="69"/>
    </location>
</feature>
<feature type="compositionally biased region" description="Basic and acidic residues" evidence="1">
    <location>
        <begin position="419"/>
        <end position="439"/>
    </location>
</feature>
<organism evidence="2 3">
    <name type="scientific">Entomortierella chlamydospora</name>
    <dbReference type="NCBI Taxonomy" id="101097"/>
    <lineage>
        <taxon>Eukaryota</taxon>
        <taxon>Fungi</taxon>
        <taxon>Fungi incertae sedis</taxon>
        <taxon>Mucoromycota</taxon>
        <taxon>Mortierellomycotina</taxon>
        <taxon>Mortierellomycetes</taxon>
        <taxon>Mortierellales</taxon>
        <taxon>Mortierellaceae</taxon>
        <taxon>Entomortierella</taxon>
    </lineage>
</organism>
<accession>A0A9P6N3E2</accession>
<dbReference type="Proteomes" id="UP000703661">
    <property type="component" value="Unassembled WGS sequence"/>
</dbReference>
<feature type="region of interest" description="Disordered" evidence="1">
    <location>
        <begin position="409"/>
        <end position="467"/>
    </location>
</feature>
<evidence type="ECO:0000313" key="2">
    <source>
        <dbReference type="EMBL" id="KAG0023374.1"/>
    </source>
</evidence>
<dbReference type="EMBL" id="JAAAID010000059">
    <property type="protein sequence ID" value="KAG0023374.1"/>
    <property type="molecule type" value="Genomic_DNA"/>
</dbReference>
<keyword evidence="3" id="KW-1185">Reference proteome</keyword>
<feature type="compositionally biased region" description="Polar residues" evidence="1">
    <location>
        <begin position="42"/>
        <end position="68"/>
    </location>
</feature>
<feature type="compositionally biased region" description="Low complexity" evidence="1">
    <location>
        <begin position="409"/>
        <end position="418"/>
    </location>
</feature>
<comment type="caution">
    <text evidence="2">The sequence shown here is derived from an EMBL/GenBank/DDBJ whole genome shotgun (WGS) entry which is preliminary data.</text>
</comment>